<feature type="region of interest" description="Disordered" evidence="6">
    <location>
        <begin position="521"/>
        <end position="546"/>
    </location>
</feature>
<dbReference type="AlphaFoldDB" id="A0A7W8VEI9"/>
<proteinExistence type="predicted"/>
<feature type="transmembrane region" description="Helical" evidence="7">
    <location>
        <begin position="101"/>
        <end position="122"/>
    </location>
</feature>
<feature type="compositionally biased region" description="Low complexity" evidence="6">
    <location>
        <begin position="1"/>
        <end position="11"/>
    </location>
</feature>
<dbReference type="InterPro" id="IPR007816">
    <property type="entry name" value="ResB-like_domain"/>
</dbReference>
<dbReference type="PANTHER" id="PTHR31566:SF0">
    <property type="entry name" value="CYTOCHROME C BIOGENESIS PROTEIN CCS1, CHLOROPLASTIC"/>
    <property type="match status" value="1"/>
</dbReference>
<evidence type="ECO:0000256" key="7">
    <source>
        <dbReference type="SAM" id="Phobius"/>
    </source>
</evidence>
<feature type="compositionally biased region" description="Gly residues" evidence="6">
    <location>
        <begin position="530"/>
        <end position="540"/>
    </location>
</feature>
<comment type="subcellular location">
    <subcellularLocation>
        <location evidence="1">Membrane</location>
        <topology evidence="1">Multi-pass membrane protein</topology>
    </subcellularLocation>
</comment>
<dbReference type="Proteomes" id="UP000572635">
    <property type="component" value="Unassembled WGS sequence"/>
</dbReference>
<dbReference type="RefSeq" id="WP_184392614.1">
    <property type="nucleotide sequence ID" value="NZ_BAAAJD010000067.1"/>
</dbReference>
<sequence length="546" mass="59329">MATSTGSAGTAAGEGGEGSEDAPRPGRLSPIGWARWAWRILTSMRTALILLFLLAVGAIPGSMLPQRVVNPDEVRAYYGENPDLAPWLDRFYLFDVYSSPWYAAIFLLLFTSLIGCVIPRTAAHYRLVRSRPPKTPRNLGRMPYSARFTTDAAPERVLDEGARLLKRYRTERDADSLSGEAGYLRETGNVLFHVALLGLLVALAAGFLLGYRGNMLVVEGDSFANTLPSYDAFHPGAAVDGERLEPFSFTVHDFRARFLQEGNLAGQAESFEADLTYRDAPGAEEQEHLLRVNHPLSVAGVQVYLLGHGYAPEFEVVDGEGDVVYDQPVPFLQRDNDPGFTSDGVVKVPDALPDGLGFSGVFLPTPGESRQDPEELVSTFPGATDPVVVLTAYQGDLGMNEPQSVYQLYTSRMEKIGESEPMRPGDSWELPDGAGTLKFKGYKEFVSLQMTHNPGRVPALAFASLAVVGLLGTLFVRPRRAWVRARTGEDGRTVVEVAGLGKTESAANSQEFHRIATELRDTLRRTGGAERTGGGPGGAGTRESEE</sequence>
<evidence type="ECO:0000259" key="8">
    <source>
        <dbReference type="Pfam" id="PF05140"/>
    </source>
</evidence>
<feature type="transmembrane region" description="Helical" evidence="7">
    <location>
        <begin position="190"/>
        <end position="211"/>
    </location>
</feature>
<evidence type="ECO:0000313" key="9">
    <source>
        <dbReference type="EMBL" id="MBB5433133.1"/>
    </source>
</evidence>
<evidence type="ECO:0000256" key="3">
    <source>
        <dbReference type="ARBA" id="ARBA00022748"/>
    </source>
</evidence>
<keyword evidence="10" id="KW-1185">Reference proteome</keyword>
<feature type="transmembrane region" description="Helical" evidence="7">
    <location>
        <begin position="457"/>
        <end position="476"/>
    </location>
</feature>
<dbReference type="EMBL" id="JACHDB010000001">
    <property type="protein sequence ID" value="MBB5433133.1"/>
    <property type="molecule type" value="Genomic_DNA"/>
</dbReference>
<comment type="caution">
    <text evidence="9">The sequence shown here is derived from an EMBL/GenBank/DDBJ whole genome shotgun (WGS) entry which is preliminary data.</text>
</comment>
<dbReference type="InterPro" id="IPR023494">
    <property type="entry name" value="Cyt_c_bgen_Ccs1/CcsB/ResB"/>
</dbReference>
<keyword evidence="2 7" id="KW-0812">Transmembrane</keyword>
<evidence type="ECO:0000256" key="1">
    <source>
        <dbReference type="ARBA" id="ARBA00004141"/>
    </source>
</evidence>
<evidence type="ECO:0000256" key="5">
    <source>
        <dbReference type="ARBA" id="ARBA00023136"/>
    </source>
</evidence>
<evidence type="ECO:0000256" key="6">
    <source>
        <dbReference type="SAM" id="MobiDB-lite"/>
    </source>
</evidence>
<dbReference type="GO" id="GO:0016020">
    <property type="term" value="C:membrane"/>
    <property type="evidence" value="ECO:0007669"/>
    <property type="project" value="UniProtKB-SubCell"/>
</dbReference>
<keyword evidence="3" id="KW-0201">Cytochrome c-type biogenesis</keyword>
<reference evidence="9 10" key="1">
    <citation type="submission" date="2020-08" db="EMBL/GenBank/DDBJ databases">
        <title>Sequencing the genomes of 1000 actinobacteria strains.</title>
        <authorList>
            <person name="Klenk H.-P."/>
        </authorList>
    </citation>
    <scope>NUCLEOTIDE SEQUENCE [LARGE SCALE GENOMIC DNA]</scope>
    <source>
        <strain evidence="9 10">DSM 44551</strain>
    </source>
</reference>
<feature type="transmembrane region" description="Helical" evidence="7">
    <location>
        <begin position="36"/>
        <end position="59"/>
    </location>
</feature>
<accession>A0A7W8VEI9</accession>
<evidence type="ECO:0000256" key="4">
    <source>
        <dbReference type="ARBA" id="ARBA00022989"/>
    </source>
</evidence>
<dbReference type="GO" id="GO:0017004">
    <property type="term" value="P:cytochrome complex assembly"/>
    <property type="evidence" value="ECO:0007669"/>
    <property type="project" value="UniProtKB-KW"/>
</dbReference>
<feature type="domain" description="ResB-like" evidence="8">
    <location>
        <begin position="44"/>
        <end position="512"/>
    </location>
</feature>
<dbReference type="Pfam" id="PF05140">
    <property type="entry name" value="ResB"/>
    <property type="match status" value="1"/>
</dbReference>
<keyword evidence="4 7" id="KW-1133">Transmembrane helix</keyword>
<organism evidence="9 10">
    <name type="scientific">Nocardiopsis composta</name>
    <dbReference type="NCBI Taxonomy" id="157465"/>
    <lineage>
        <taxon>Bacteria</taxon>
        <taxon>Bacillati</taxon>
        <taxon>Actinomycetota</taxon>
        <taxon>Actinomycetes</taxon>
        <taxon>Streptosporangiales</taxon>
        <taxon>Nocardiopsidaceae</taxon>
        <taxon>Nocardiopsis</taxon>
    </lineage>
</organism>
<feature type="region of interest" description="Disordered" evidence="6">
    <location>
        <begin position="1"/>
        <end position="26"/>
    </location>
</feature>
<evidence type="ECO:0000313" key="10">
    <source>
        <dbReference type="Proteomes" id="UP000572635"/>
    </source>
</evidence>
<dbReference type="PANTHER" id="PTHR31566">
    <property type="entry name" value="CYTOCHROME C BIOGENESIS PROTEIN CCS1, CHLOROPLASTIC"/>
    <property type="match status" value="1"/>
</dbReference>
<protein>
    <submittedName>
        <fullName evidence="9">Cytochrome c biogenesis protein</fullName>
    </submittedName>
</protein>
<name>A0A7W8VEI9_9ACTN</name>
<keyword evidence="5 7" id="KW-0472">Membrane</keyword>
<evidence type="ECO:0000256" key="2">
    <source>
        <dbReference type="ARBA" id="ARBA00022692"/>
    </source>
</evidence>
<gene>
    <name evidence="9" type="ORF">HDA36_003217</name>
</gene>